<dbReference type="SUPFAM" id="SSF56112">
    <property type="entry name" value="Protein kinase-like (PK-like)"/>
    <property type="match status" value="1"/>
</dbReference>
<keyword evidence="1 7" id="KW-0723">Serine/threonine-protein kinase</keyword>
<feature type="domain" description="Protein kinase" evidence="9">
    <location>
        <begin position="23"/>
        <end position="292"/>
    </location>
</feature>
<dbReference type="PROSITE" id="PS00107">
    <property type="entry name" value="PROTEIN_KINASE_ATP"/>
    <property type="match status" value="1"/>
</dbReference>
<proteinExistence type="inferred from homology"/>
<evidence type="ECO:0000256" key="3">
    <source>
        <dbReference type="ARBA" id="ARBA00022741"/>
    </source>
</evidence>
<protein>
    <submittedName>
        <fullName evidence="10">Kinase-like domain-containing protein</fullName>
    </submittedName>
</protein>
<feature type="compositionally biased region" description="Low complexity" evidence="8">
    <location>
        <begin position="394"/>
        <end position="412"/>
    </location>
</feature>
<keyword evidence="3 6" id="KW-0547">Nucleotide-binding</keyword>
<evidence type="ECO:0000256" key="5">
    <source>
        <dbReference type="ARBA" id="ARBA00022840"/>
    </source>
</evidence>
<dbReference type="GO" id="GO:0005524">
    <property type="term" value="F:ATP binding"/>
    <property type="evidence" value="ECO:0007669"/>
    <property type="project" value="UniProtKB-UniRule"/>
</dbReference>
<dbReference type="PANTHER" id="PTHR24349">
    <property type="entry name" value="SERINE/THREONINE-PROTEIN KINASE"/>
    <property type="match status" value="1"/>
</dbReference>
<evidence type="ECO:0000256" key="4">
    <source>
        <dbReference type="ARBA" id="ARBA00022777"/>
    </source>
</evidence>
<keyword evidence="11" id="KW-1185">Reference proteome</keyword>
<dbReference type="PROSITE" id="PS50011">
    <property type="entry name" value="PROTEIN_KINASE_DOM"/>
    <property type="match status" value="1"/>
</dbReference>
<feature type="compositionally biased region" description="Polar residues" evidence="8">
    <location>
        <begin position="379"/>
        <end position="393"/>
    </location>
</feature>
<evidence type="ECO:0000256" key="6">
    <source>
        <dbReference type="PROSITE-ProRule" id="PRU10141"/>
    </source>
</evidence>
<evidence type="ECO:0000256" key="7">
    <source>
        <dbReference type="RuleBase" id="RU000304"/>
    </source>
</evidence>
<evidence type="ECO:0000313" key="10">
    <source>
        <dbReference type="EMBL" id="KAF9464439.1"/>
    </source>
</evidence>
<accession>A0A9P6CL17</accession>
<comment type="similarity">
    <text evidence="7">Belongs to the protein kinase superfamily.</text>
</comment>
<dbReference type="InterPro" id="IPR008271">
    <property type="entry name" value="Ser/Thr_kinase_AS"/>
</dbReference>
<reference evidence="10" key="1">
    <citation type="submission" date="2020-11" db="EMBL/GenBank/DDBJ databases">
        <authorList>
            <consortium name="DOE Joint Genome Institute"/>
            <person name="Ahrendt S."/>
            <person name="Riley R."/>
            <person name="Andreopoulos W."/>
            <person name="Labutti K."/>
            <person name="Pangilinan J."/>
            <person name="Ruiz-Duenas F.J."/>
            <person name="Barrasa J.M."/>
            <person name="Sanchez-Garcia M."/>
            <person name="Camarero S."/>
            <person name="Miyauchi S."/>
            <person name="Serrano A."/>
            <person name="Linde D."/>
            <person name="Babiker R."/>
            <person name="Drula E."/>
            <person name="Ayuso-Fernandez I."/>
            <person name="Pacheco R."/>
            <person name="Padilla G."/>
            <person name="Ferreira P."/>
            <person name="Barriuso J."/>
            <person name="Kellner H."/>
            <person name="Castanera R."/>
            <person name="Alfaro M."/>
            <person name="Ramirez L."/>
            <person name="Pisabarro A.G."/>
            <person name="Kuo A."/>
            <person name="Tritt A."/>
            <person name="Lipzen A."/>
            <person name="He G."/>
            <person name="Yan M."/>
            <person name="Ng V."/>
            <person name="Cullen D."/>
            <person name="Martin F."/>
            <person name="Rosso M.-N."/>
            <person name="Henrissat B."/>
            <person name="Hibbett D."/>
            <person name="Martinez A.T."/>
            <person name="Grigoriev I.V."/>
        </authorList>
    </citation>
    <scope>NUCLEOTIDE SEQUENCE</scope>
    <source>
        <strain evidence="10">CBS 247.69</strain>
    </source>
</reference>
<evidence type="ECO:0000313" key="11">
    <source>
        <dbReference type="Proteomes" id="UP000807353"/>
    </source>
</evidence>
<keyword evidence="2" id="KW-0808">Transferase</keyword>
<name>A0A9P6CL17_9AGAR</name>
<dbReference type="SMART" id="SM00220">
    <property type="entry name" value="S_TKc"/>
    <property type="match status" value="1"/>
</dbReference>
<dbReference type="InterPro" id="IPR017441">
    <property type="entry name" value="Protein_kinase_ATP_BS"/>
</dbReference>
<dbReference type="OrthoDB" id="541276at2759"/>
<keyword evidence="4 10" id="KW-0418">Kinase</keyword>
<evidence type="ECO:0000256" key="8">
    <source>
        <dbReference type="SAM" id="MobiDB-lite"/>
    </source>
</evidence>
<dbReference type="InterPro" id="IPR050205">
    <property type="entry name" value="CDPK_Ser/Thr_kinases"/>
</dbReference>
<dbReference type="InterPro" id="IPR011009">
    <property type="entry name" value="Kinase-like_dom_sf"/>
</dbReference>
<dbReference type="AlphaFoldDB" id="A0A9P6CL17"/>
<keyword evidence="5 6" id="KW-0067">ATP-binding</keyword>
<dbReference type="Proteomes" id="UP000807353">
    <property type="component" value="Unassembled WGS sequence"/>
</dbReference>
<evidence type="ECO:0000256" key="1">
    <source>
        <dbReference type="ARBA" id="ARBA00022527"/>
    </source>
</evidence>
<dbReference type="Pfam" id="PF00069">
    <property type="entry name" value="Pkinase"/>
    <property type="match status" value="1"/>
</dbReference>
<gene>
    <name evidence="10" type="ORF">BDZ94DRAFT_1307954</name>
</gene>
<dbReference type="GO" id="GO:0004674">
    <property type="term" value="F:protein serine/threonine kinase activity"/>
    <property type="evidence" value="ECO:0007669"/>
    <property type="project" value="UniProtKB-KW"/>
</dbReference>
<dbReference type="PROSITE" id="PS00108">
    <property type="entry name" value="PROTEIN_KINASE_ST"/>
    <property type="match status" value="1"/>
</dbReference>
<feature type="region of interest" description="Disordered" evidence="8">
    <location>
        <begin position="329"/>
        <end position="433"/>
    </location>
</feature>
<sequence length="479" mass="52845">MGRVAITDSMPEFSGRFIDNGRLKLLESLGSGAYGKVYRALAVTSPLDKPTYYAVKCLLKPERGSYQEEFQNREFTLHQMVCDHPNVVTLHKVIYEDGYVYVVLDLCQGGDLFAAITETQTFHNNVQLIKNSFVQLIDAVQYCHENSVFHRDIKPENVLCSQHGTDLRLADFGLAIRSHVSSDFGCGSSYYMSPECIGKELTVGRYSTRHSDIWSLGVILTNMISGRNPWRYATTKDDCFAAYLHDRDFLRSVLPISNNANTILKRIFNINPLCRISLPDLRKEILNVDTFFMTREELSTAAESVRKVAKNYSQGNPQSAPQVGISHTLLEGEGSDDTDSSVSSDERYVFRSPPDDQSPPRPTLSASLRDIPRSRDITDISTNTSGSPSENLKTSGSSTSDTDSDGPITPTTYPTDPAVEVPDLAPEEGLGQSAAYIVEAGTFGSATSSPKRSTPRRSQLIRKAFQRIKALSSSSASSA</sequence>
<dbReference type="EMBL" id="MU150254">
    <property type="protein sequence ID" value="KAF9464439.1"/>
    <property type="molecule type" value="Genomic_DNA"/>
</dbReference>
<comment type="caution">
    <text evidence="10">The sequence shown here is derived from an EMBL/GenBank/DDBJ whole genome shotgun (WGS) entry which is preliminary data.</text>
</comment>
<evidence type="ECO:0000259" key="9">
    <source>
        <dbReference type="PROSITE" id="PS50011"/>
    </source>
</evidence>
<evidence type="ECO:0000256" key="2">
    <source>
        <dbReference type="ARBA" id="ARBA00022679"/>
    </source>
</evidence>
<organism evidence="10 11">
    <name type="scientific">Collybia nuda</name>
    <dbReference type="NCBI Taxonomy" id="64659"/>
    <lineage>
        <taxon>Eukaryota</taxon>
        <taxon>Fungi</taxon>
        <taxon>Dikarya</taxon>
        <taxon>Basidiomycota</taxon>
        <taxon>Agaricomycotina</taxon>
        <taxon>Agaricomycetes</taxon>
        <taxon>Agaricomycetidae</taxon>
        <taxon>Agaricales</taxon>
        <taxon>Tricholomatineae</taxon>
        <taxon>Clitocybaceae</taxon>
        <taxon>Collybia</taxon>
    </lineage>
</organism>
<dbReference type="InterPro" id="IPR000719">
    <property type="entry name" value="Prot_kinase_dom"/>
</dbReference>
<dbReference type="Gene3D" id="1.10.510.10">
    <property type="entry name" value="Transferase(Phosphotransferase) domain 1"/>
    <property type="match status" value="1"/>
</dbReference>
<feature type="binding site" evidence="6">
    <location>
        <position position="56"/>
    </location>
    <ligand>
        <name>ATP</name>
        <dbReference type="ChEBI" id="CHEBI:30616"/>
    </ligand>
</feature>